<name>A0A336MR93_CULSO</name>
<dbReference type="PANTHER" id="PTHR21066">
    <property type="entry name" value="ODORANT-BINDING PROTEIN 59A-RELATED"/>
    <property type="match status" value="1"/>
</dbReference>
<feature type="signal peptide" evidence="5">
    <location>
        <begin position="1"/>
        <end position="22"/>
    </location>
</feature>
<keyword evidence="3" id="KW-0813">Transport</keyword>
<dbReference type="Pfam" id="PF22651">
    <property type="entry name" value="OBP47_like"/>
    <property type="match status" value="1"/>
</dbReference>
<proteinExistence type="inferred from homology"/>
<evidence type="ECO:0000256" key="4">
    <source>
        <dbReference type="ARBA" id="ARBA00022525"/>
    </source>
</evidence>
<dbReference type="InterPro" id="IPR052295">
    <property type="entry name" value="Odorant-binding_protein"/>
</dbReference>
<reference evidence="7" key="1">
    <citation type="submission" date="2018-07" db="EMBL/GenBank/DDBJ databases">
        <authorList>
            <person name="Quirk P.G."/>
            <person name="Krulwich T.A."/>
        </authorList>
    </citation>
    <scope>NUCLEOTIDE SEQUENCE</scope>
</reference>
<dbReference type="GO" id="GO:0005576">
    <property type="term" value="C:extracellular region"/>
    <property type="evidence" value="ECO:0007669"/>
    <property type="project" value="UniProtKB-SubCell"/>
</dbReference>
<evidence type="ECO:0000256" key="2">
    <source>
        <dbReference type="ARBA" id="ARBA00008098"/>
    </source>
</evidence>
<dbReference type="VEuPathDB" id="VectorBase:CSON000101"/>
<dbReference type="OMA" id="GPPDCSK"/>
<dbReference type="EMBL" id="UFQT01001010">
    <property type="protein sequence ID" value="SSX28478.1"/>
    <property type="molecule type" value="Genomic_DNA"/>
</dbReference>
<keyword evidence="4" id="KW-0964">Secreted</keyword>
<evidence type="ECO:0000256" key="5">
    <source>
        <dbReference type="SAM" id="SignalP"/>
    </source>
</evidence>
<feature type="chain" id="PRO_5016364558" evidence="5">
    <location>
        <begin position="23"/>
        <end position="197"/>
    </location>
</feature>
<dbReference type="InterPro" id="IPR054577">
    <property type="entry name" value="OBP47-like_dom"/>
</dbReference>
<sequence>MTKAVTLLVITFLALNINQVMCAWDCNNTPKDVVDDTEECCKSPQLIPNDLETECSLKFESEPREFQKQCLVSTCIMDKMNITMNGNFMTEPAMDHIKRTVTNDPIWEQTMENVTKSCFEYAITHIDQFKELNKNPKLNMDISDVTRCNPLYVVFIACMDADLLTECPDHSFIQNQKCQDWRQYSKDCGDDNLYLTV</sequence>
<dbReference type="PANTHER" id="PTHR21066:SF3">
    <property type="entry name" value="IP02236P"/>
    <property type="match status" value="1"/>
</dbReference>
<protein>
    <submittedName>
        <fullName evidence="7">CSON000101 protein</fullName>
    </submittedName>
</protein>
<organism evidence="7">
    <name type="scientific">Culicoides sonorensis</name>
    <name type="common">Biting midge</name>
    <dbReference type="NCBI Taxonomy" id="179676"/>
    <lineage>
        <taxon>Eukaryota</taxon>
        <taxon>Metazoa</taxon>
        <taxon>Ecdysozoa</taxon>
        <taxon>Arthropoda</taxon>
        <taxon>Hexapoda</taxon>
        <taxon>Insecta</taxon>
        <taxon>Pterygota</taxon>
        <taxon>Neoptera</taxon>
        <taxon>Endopterygota</taxon>
        <taxon>Diptera</taxon>
        <taxon>Nematocera</taxon>
        <taxon>Chironomoidea</taxon>
        <taxon>Ceratopogonidae</taxon>
        <taxon>Ceratopogoninae</taxon>
        <taxon>Culicoides</taxon>
        <taxon>Monoculicoides</taxon>
    </lineage>
</organism>
<keyword evidence="5" id="KW-0732">Signal</keyword>
<feature type="domain" description="OBP47-like" evidence="6">
    <location>
        <begin position="54"/>
        <end position="184"/>
    </location>
</feature>
<dbReference type="Gene3D" id="1.10.238.270">
    <property type="match status" value="1"/>
</dbReference>
<comment type="subcellular location">
    <subcellularLocation>
        <location evidence="1">Secreted</location>
    </subcellularLocation>
</comment>
<accession>A0A336MR93</accession>
<comment type="similarity">
    <text evidence="2">Belongs to the PBP/GOBP family.</text>
</comment>
<evidence type="ECO:0000313" key="7">
    <source>
        <dbReference type="EMBL" id="SSX28478.1"/>
    </source>
</evidence>
<evidence type="ECO:0000256" key="3">
    <source>
        <dbReference type="ARBA" id="ARBA00022448"/>
    </source>
</evidence>
<dbReference type="AlphaFoldDB" id="A0A336MR93"/>
<evidence type="ECO:0000259" key="6">
    <source>
        <dbReference type="Pfam" id="PF22651"/>
    </source>
</evidence>
<gene>
    <name evidence="7" type="primary">CSON000101</name>
</gene>
<evidence type="ECO:0000256" key="1">
    <source>
        <dbReference type="ARBA" id="ARBA00004613"/>
    </source>
</evidence>